<dbReference type="PROSITE" id="PS50863">
    <property type="entry name" value="B3"/>
    <property type="match status" value="2"/>
</dbReference>
<dbReference type="InterPro" id="IPR003340">
    <property type="entry name" value="B3_DNA-bd"/>
</dbReference>
<evidence type="ECO:0000256" key="4">
    <source>
        <dbReference type="ARBA" id="ARBA00023163"/>
    </source>
</evidence>
<dbReference type="SMART" id="SM01019">
    <property type="entry name" value="B3"/>
    <property type="match status" value="2"/>
</dbReference>
<name>A0A498JX93_MALDO</name>
<organism evidence="9 10">
    <name type="scientific">Malus domestica</name>
    <name type="common">Apple</name>
    <name type="synonym">Pyrus malus</name>
    <dbReference type="NCBI Taxonomy" id="3750"/>
    <lineage>
        <taxon>Eukaryota</taxon>
        <taxon>Viridiplantae</taxon>
        <taxon>Streptophyta</taxon>
        <taxon>Embryophyta</taxon>
        <taxon>Tracheophyta</taxon>
        <taxon>Spermatophyta</taxon>
        <taxon>Magnoliopsida</taxon>
        <taxon>eudicotyledons</taxon>
        <taxon>Gunneridae</taxon>
        <taxon>Pentapetalae</taxon>
        <taxon>rosids</taxon>
        <taxon>fabids</taxon>
        <taxon>Rosales</taxon>
        <taxon>Rosaceae</taxon>
        <taxon>Amygdaloideae</taxon>
        <taxon>Maleae</taxon>
        <taxon>Malus</taxon>
    </lineage>
</organism>
<dbReference type="PANTHER" id="PTHR31391:SF101">
    <property type="entry name" value="B3 DOMAIN-CONTAINING PROTEIN OS01G0234100"/>
    <property type="match status" value="1"/>
</dbReference>
<evidence type="ECO:0000313" key="9">
    <source>
        <dbReference type="EMBL" id="RXH99815.1"/>
    </source>
</evidence>
<evidence type="ECO:0000256" key="2">
    <source>
        <dbReference type="ARBA" id="ARBA00023015"/>
    </source>
</evidence>
<evidence type="ECO:0000256" key="7">
    <source>
        <dbReference type="SAM" id="MobiDB-lite"/>
    </source>
</evidence>
<evidence type="ECO:0000256" key="5">
    <source>
        <dbReference type="ARBA" id="ARBA00023242"/>
    </source>
</evidence>
<evidence type="ECO:0000256" key="3">
    <source>
        <dbReference type="ARBA" id="ARBA00023125"/>
    </source>
</evidence>
<feature type="domain" description="TF-B3" evidence="8">
    <location>
        <begin position="104"/>
        <end position="195"/>
    </location>
</feature>
<accession>A0A498JX93</accession>
<comment type="caution">
    <text evidence="9">The sequence shown here is derived from an EMBL/GenBank/DDBJ whole genome shotgun (WGS) entry which is preliminary data.</text>
</comment>
<proteinExistence type="predicted"/>
<gene>
    <name evidence="9" type="ORF">DVH24_021617</name>
</gene>
<dbReference type="InterPro" id="IPR044837">
    <property type="entry name" value="REM16-like"/>
</dbReference>
<reference evidence="9 10" key="1">
    <citation type="submission" date="2018-10" db="EMBL/GenBank/DDBJ databases">
        <title>A high-quality apple genome assembly.</title>
        <authorList>
            <person name="Hu J."/>
        </authorList>
    </citation>
    <scope>NUCLEOTIDE SEQUENCE [LARGE SCALE GENOMIC DNA]</scope>
    <source>
        <strain evidence="10">cv. HFTH1</strain>
        <tissue evidence="9">Young leaf</tissue>
    </source>
</reference>
<dbReference type="Pfam" id="PF02362">
    <property type="entry name" value="B3"/>
    <property type="match status" value="2"/>
</dbReference>
<dbReference type="CDD" id="cd10017">
    <property type="entry name" value="B3_DNA"/>
    <property type="match status" value="2"/>
</dbReference>
<dbReference type="PANTHER" id="PTHR31391">
    <property type="entry name" value="B3 DOMAIN-CONTAINING PROTEIN OS11G0197600-RELATED"/>
    <property type="match status" value="1"/>
</dbReference>
<keyword evidence="3" id="KW-0238">DNA-binding</keyword>
<keyword evidence="10" id="KW-1185">Reference proteome</keyword>
<protein>
    <recommendedName>
        <fullName evidence="8">TF-B3 domain-containing protein</fullName>
    </recommendedName>
</protein>
<feature type="coiled-coil region" evidence="6">
    <location>
        <begin position="759"/>
        <end position="821"/>
    </location>
</feature>
<dbReference type="Proteomes" id="UP000290289">
    <property type="component" value="Chromosome 5"/>
</dbReference>
<comment type="subcellular location">
    <subcellularLocation>
        <location evidence="1">Nucleus</location>
    </subcellularLocation>
</comment>
<evidence type="ECO:0000256" key="1">
    <source>
        <dbReference type="ARBA" id="ARBA00004123"/>
    </source>
</evidence>
<feature type="region of interest" description="Disordered" evidence="7">
    <location>
        <begin position="430"/>
        <end position="449"/>
    </location>
</feature>
<keyword evidence="4" id="KW-0804">Transcription</keyword>
<keyword evidence="2" id="KW-0805">Transcription regulation</keyword>
<dbReference type="GO" id="GO:0003677">
    <property type="term" value="F:DNA binding"/>
    <property type="evidence" value="ECO:0007669"/>
    <property type="project" value="UniProtKB-KW"/>
</dbReference>
<dbReference type="AlphaFoldDB" id="A0A498JX93"/>
<dbReference type="InterPro" id="IPR015300">
    <property type="entry name" value="DNA-bd_pseudobarrel_sf"/>
</dbReference>
<dbReference type="STRING" id="3750.A0A498JX93"/>
<sequence length="823" mass="92058">MEEAMVILQDQKQSSSYPLLQLPPPPPLHKGMETEKQFGQKPPCFQPTTTSNVLNANANPMIPKRKAPVRVRVESLYDSSQAQSSVLERAKKIEASLDDKFPSLLKVMMPSEVSGGFYLNLAKKFRSEYMPKQDSMIVLEDENGKEFGTKYLVEKGGLSGGWRGFSIAHKIKKGDVVIFHLVTPSKFKVYIVRSNEVDWSIPLMRVDPPIRQMDTGGFTACGKEERENLEPNPQENAIVCYTDSGPTSDQSGNDGEDVGSEFLDGLRLSESVVTFKEVHCLDNFNVQVNGLIINSEFSKYVLTKYYELCCSQKSFLHEQLLEGLNCKLIAGVISETVNIADAIRACKITTPEDYLSTWDKTLKAFGDLGMNVRFLRARLDQLTSLASKSKRLEANVLEVKETMNSLDSEVETPNTSLEEEREIPFQEMAKAPCGSNANPNMPESRKRKRVTVAKSGVYERAREVEATLDPRFPILLRVMLPSHVAGCFWLGLSKKFCFDHMPKQDKTIVLEDENGDKFETKYLAEKVGLSGGWRGFSIARKLQEGDAVIFHLVTPSKFKVYIIRSNDLDDMDCAIDLVKLDASIKLADTGDVIACGREEREKLETIPKDSAIAFASKSGSISDHSGNDIEDLGFEVLDGLRLSESNVAFKEVKSVENFNVLVNGLNINSEFSKHLLTKYYDLCCSQNSFLHELLIEGLNCKLISGAISETINIADAIRSCSVTTLGCNFSAWYKTLKAFEGLGMNVGFLRTRLDQLVSLASRSKRFKEARLEKEQAEEEMRSLEAKLLVVKDAINILDSEIESLNTSLEKLEHMFQEVAKAPW</sequence>
<keyword evidence="5" id="KW-0539">Nucleus</keyword>
<keyword evidence="6" id="KW-0175">Coiled coil</keyword>
<evidence type="ECO:0000256" key="6">
    <source>
        <dbReference type="SAM" id="Coils"/>
    </source>
</evidence>
<evidence type="ECO:0000313" key="10">
    <source>
        <dbReference type="Proteomes" id="UP000290289"/>
    </source>
</evidence>
<dbReference type="EMBL" id="RDQH01000331">
    <property type="protein sequence ID" value="RXH99815.1"/>
    <property type="molecule type" value="Genomic_DNA"/>
</dbReference>
<dbReference type="SUPFAM" id="SSF101936">
    <property type="entry name" value="DNA-binding pseudobarrel domain"/>
    <property type="match status" value="2"/>
</dbReference>
<dbReference type="GO" id="GO:0005634">
    <property type="term" value="C:nucleus"/>
    <property type="evidence" value="ECO:0007669"/>
    <property type="project" value="UniProtKB-SubCell"/>
</dbReference>
<dbReference type="Gene3D" id="2.40.330.10">
    <property type="entry name" value="DNA-binding pseudobarrel domain"/>
    <property type="match status" value="2"/>
</dbReference>
<feature type="domain" description="TF-B3" evidence="8">
    <location>
        <begin position="475"/>
        <end position="566"/>
    </location>
</feature>
<evidence type="ECO:0000259" key="8">
    <source>
        <dbReference type="PROSITE" id="PS50863"/>
    </source>
</evidence>